<gene>
    <name evidence="2" type="ORF">H924_03470</name>
</gene>
<dbReference type="STRING" id="1121353.H924_03470"/>
<proteinExistence type="predicted"/>
<evidence type="ECO:0000313" key="3">
    <source>
        <dbReference type="Proteomes" id="UP000011760"/>
    </source>
</evidence>
<dbReference type="CDD" id="cd00085">
    <property type="entry name" value="HNHc"/>
    <property type="match status" value="1"/>
</dbReference>
<dbReference type="KEGG" id="ccn:H924_03470"/>
<dbReference type="Gene3D" id="1.10.30.50">
    <property type="match status" value="1"/>
</dbReference>
<dbReference type="HOGENOM" id="CLU_035975_0_0_11"/>
<accession>M1USM9</accession>
<dbReference type="Pfam" id="PF01844">
    <property type="entry name" value="HNH"/>
    <property type="match status" value="1"/>
</dbReference>
<sequence>MFFYTVNNPNDPLSTEIIQLNRRELQFWQSLIPDNEEDLATAINRINARSGLARKFIAACLFSMCMLPHLPGFQKLLDKLGHLDMARINTITKAAQKIPTDKRALFDAYLVTYLTPTKEAQALPQAPSIAAMLRKFIAIHCPAQEEPTVETADTIRYRRNSREGISITVDAAEGEAIEIKATLEQMAKDKNCAPGSALLNLVRGLSTKVVLNTYGSENCPEYLEGGYWLSTKQQDFWKDRVTSLRDMDEAEWALTAAYEPTPEIRLFVKGKFTTCSVPGCCVEVKKCQLDHIIPWKQGGPTTPWNLHPLCVFHHNQKTDGRLQCYPLPNGDILFIIDGLPIVTTPDGPLSHSHRTWGTSFGAFMERKIAA</sequence>
<dbReference type="GO" id="GO:0004519">
    <property type="term" value="F:endonuclease activity"/>
    <property type="evidence" value="ECO:0007669"/>
    <property type="project" value="InterPro"/>
</dbReference>
<dbReference type="GO" id="GO:0008270">
    <property type="term" value="F:zinc ion binding"/>
    <property type="evidence" value="ECO:0007669"/>
    <property type="project" value="InterPro"/>
</dbReference>
<dbReference type="EMBL" id="CP004354">
    <property type="protein sequence ID" value="AGG66142.1"/>
    <property type="molecule type" value="Genomic_DNA"/>
</dbReference>
<dbReference type="eggNOG" id="COG1403">
    <property type="taxonomic scope" value="Bacteria"/>
</dbReference>
<organism evidence="2 3">
    <name type="scientific">Corynebacterium callunae DSM 20147</name>
    <dbReference type="NCBI Taxonomy" id="1121353"/>
    <lineage>
        <taxon>Bacteria</taxon>
        <taxon>Bacillati</taxon>
        <taxon>Actinomycetota</taxon>
        <taxon>Actinomycetes</taxon>
        <taxon>Mycobacteriales</taxon>
        <taxon>Corynebacteriaceae</taxon>
        <taxon>Corynebacterium</taxon>
    </lineage>
</organism>
<evidence type="ECO:0000259" key="1">
    <source>
        <dbReference type="SMART" id="SM00507"/>
    </source>
</evidence>
<reference evidence="2 3" key="1">
    <citation type="submission" date="2013-02" db="EMBL/GenBank/DDBJ databases">
        <title>The complete genome sequence of Corynebacterium callunae DSM 20147.</title>
        <authorList>
            <person name="Ruckert C."/>
            <person name="Albersmeier A."/>
            <person name="Kalinowski J."/>
        </authorList>
    </citation>
    <scope>NUCLEOTIDE SEQUENCE [LARGE SCALE GENOMIC DNA]</scope>
    <source>
        <strain evidence="2 3">DSM 20147</strain>
    </source>
</reference>
<dbReference type="AlphaFoldDB" id="M1USM9"/>
<name>M1USM9_9CORY</name>
<dbReference type="SMART" id="SM00507">
    <property type="entry name" value="HNHc"/>
    <property type="match status" value="1"/>
</dbReference>
<dbReference type="InterPro" id="IPR003615">
    <property type="entry name" value="HNH_nuc"/>
</dbReference>
<protein>
    <recommendedName>
        <fullName evidence="1">HNH nuclease domain-containing protein</fullName>
    </recommendedName>
</protein>
<dbReference type="RefSeq" id="WP_015650580.1">
    <property type="nucleotide sequence ID" value="NZ_ATVF01000005.1"/>
</dbReference>
<dbReference type="Proteomes" id="UP000011760">
    <property type="component" value="Chromosome"/>
</dbReference>
<keyword evidence="3" id="KW-1185">Reference proteome</keyword>
<feature type="domain" description="HNH nuclease" evidence="1">
    <location>
        <begin position="263"/>
        <end position="315"/>
    </location>
</feature>
<dbReference type="GO" id="GO:0003676">
    <property type="term" value="F:nucleic acid binding"/>
    <property type="evidence" value="ECO:0007669"/>
    <property type="project" value="InterPro"/>
</dbReference>
<evidence type="ECO:0000313" key="2">
    <source>
        <dbReference type="EMBL" id="AGG66142.1"/>
    </source>
</evidence>
<dbReference type="PATRIC" id="fig|1121353.3.peg.714"/>
<dbReference type="OrthoDB" id="4413566at2"/>
<dbReference type="InterPro" id="IPR002711">
    <property type="entry name" value="HNH"/>
</dbReference>